<name>W4KAJ7_HETIT</name>
<dbReference type="Pfam" id="PF20151">
    <property type="entry name" value="DUF6533"/>
    <property type="match status" value="1"/>
</dbReference>
<dbReference type="RefSeq" id="XP_009546673.1">
    <property type="nucleotide sequence ID" value="XM_009548378.1"/>
</dbReference>
<keyword evidence="1" id="KW-1133">Transmembrane helix</keyword>
<dbReference type="KEGG" id="hir:HETIRDRAFT_475577"/>
<keyword evidence="4" id="KW-1185">Reference proteome</keyword>
<proteinExistence type="predicted"/>
<dbReference type="eggNOG" id="ENOG502SNUG">
    <property type="taxonomic scope" value="Eukaryota"/>
</dbReference>
<dbReference type="InterPro" id="IPR045340">
    <property type="entry name" value="DUF6533"/>
</dbReference>
<dbReference type="GeneID" id="20677636"/>
<sequence>MTSNLRDDILADIVNLYLTECFGLASFVVMMWDHLLTLSDEVTFIWLGRKGLYIYLYFVNRYFIPLSFIVNLYAYFGRSWTQESCNHFVRYEGSMTMIGVYIAAFLMLFRLVALYHGNKYVQVPVFAILFAAIAVNAWLLSRGQGVSQSSSLVHSCTMIFDPSLGPVAACAAILPLVYDTVICVLVIARLVHWRGSRETGNLQSTLMKEGLSYYFFGCSVMLASTFTIVYADPSARNIAMQ</sequence>
<dbReference type="AlphaFoldDB" id="W4KAJ7"/>
<feature type="transmembrane region" description="Helical" evidence="1">
    <location>
        <begin position="97"/>
        <end position="115"/>
    </location>
</feature>
<evidence type="ECO:0000259" key="2">
    <source>
        <dbReference type="Pfam" id="PF20151"/>
    </source>
</evidence>
<feature type="transmembrane region" description="Helical" evidence="1">
    <location>
        <begin position="12"/>
        <end position="32"/>
    </location>
</feature>
<dbReference type="Proteomes" id="UP000030671">
    <property type="component" value="Unassembled WGS sequence"/>
</dbReference>
<evidence type="ECO:0000313" key="4">
    <source>
        <dbReference type="Proteomes" id="UP000030671"/>
    </source>
</evidence>
<keyword evidence="1" id="KW-0472">Membrane</keyword>
<feature type="domain" description="DUF6533" evidence="2">
    <location>
        <begin position="21"/>
        <end position="66"/>
    </location>
</feature>
<gene>
    <name evidence="3" type="ORF">HETIRDRAFT_475577</name>
</gene>
<protein>
    <recommendedName>
        <fullName evidence="2">DUF6533 domain-containing protein</fullName>
    </recommendedName>
</protein>
<keyword evidence="1" id="KW-0812">Transmembrane</keyword>
<feature type="transmembrane region" description="Helical" evidence="1">
    <location>
        <begin position="211"/>
        <end position="231"/>
    </location>
</feature>
<accession>W4KAJ7</accession>
<dbReference type="HOGENOM" id="CLU_035509_2_0_1"/>
<feature type="transmembrane region" description="Helical" evidence="1">
    <location>
        <begin position="121"/>
        <end position="140"/>
    </location>
</feature>
<evidence type="ECO:0000313" key="3">
    <source>
        <dbReference type="EMBL" id="ETW82111.1"/>
    </source>
</evidence>
<feature type="transmembrane region" description="Helical" evidence="1">
    <location>
        <begin position="52"/>
        <end position="76"/>
    </location>
</feature>
<dbReference type="InParanoid" id="W4KAJ7"/>
<dbReference type="OrthoDB" id="3242376at2759"/>
<dbReference type="EMBL" id="KI925458">
    <property type="protein sequence ID" value="ETW82111.1"/>
    <property type="molecule type" value="Genomic_DNA"/>
</dbReference>
<evidence type="ECO:0000256" key="1">
    <source>
        <dbReference type="SAM" id="Phobius"/>
    </source>
</evidence>
<organism evidence="3 4">
    <name type="scientific">Heterobasidion irregulare (strain TC 32-1)</name>
    <dbReference type="NCBI Taxonomy" id="747525"/>
    <lineage>
        <taxon>Eukaryota</taxon>
        <taxon>Fungi</taxon>
        <taxon>Dikarya</taxon>
        <taxon>Basidiomycota</taxon>
        <taxon>Agaricomycotina</taxon>
        <taxon>Agaricomycetes</taxon>
        <taxon>Russulales</taxon>
        <taxon>Bondarzewiaceae</taxon>
        <taxon>Heterobasidion</taxon>
        <taxon>Heterobasidion annosum species complex</taxon>
    </lineage>
</organism>
<feature type="transmembrane region" description="Helical" evidence="1">
    <location>
        <begin position="167"/>
        <end position="191"/>
    </location>
</feature>
<reference evidence="3 4" key="1">
    <citation type="journal article" date="2012" name="New Phytol.">
        <title>Insight into trade-off between wood decay and parasitism from the genome of a fungal forest pathogen.</title>
        <authorList>
            <person name="Olson A."/>
            <person name="Aerts A."/>
            <person name="Asiegbu F."/>
            <person name="Belbahri L."/>
            <person name="Bouzid O."/>
            <person name="Broberg A."/>
            <person name="Canback B."/>
            <person name="Coutinho P.M."/>
            <person name="Cullen D."/>
            <person name="Dalman K."/>
            <person name="Deflorio G."/>
            <person name="van Diepen L.T."/>
            <person name="Dunand C."/>
            <person name="Duplessis S."/>
            <person name="Durling M."/>
            <person name="Gonthier P."/>
            <person name="Grimwood J."/>
            <person name="Fossdal C.G."/>
            <person name="Hansson D."/>
            <person name="Henrissat B."/>
            <person name="Hietala A."/>
            <person name="Himmelstrand K."/>
            <person name="Hoffmeister D."/>
            <person name="Hogberg N."/>
            <person name="James T.Y."/>
            <person name="Karlsson M."/>
            <person name="Kohler A."/>
            <person name="Kues U."/>
            <person name="Lee Y.H."/>
            <person name="Lin Y.C."/>
            <person name="Lind M."/>
            <person name="Lindquist E."/>
            <person name="Lombard V."/>
            <person name="Lucas S."/>
            <person name="Lunden K."/>
            <person name="Morin E."/>
            <person name="Murat C."/>
            <person name="Park J."/>
            <person name="Raffaello T."/>
            <person name="Rouze P."/>
            <person name="Salamov A."/>
            <person name="Schmutz J."/>
            <person name="Solheim H."/>
            <person name="Stahlberg J."/>
            <person name="Velez H."/>
            <person name="de Vries R.P."/>
            <person name="Wiebenga A."/>
            <person name="Woodward S."/>
            <person name="Yakovlev I."/>
            <person name="Garbelotto M."/>
            <person name="Martin F."/>
            <person name="Grigoriev I.V."/>
            <person name="Stenlid J."/>
        </authorList>
    </citation>
    <scope>NUCLEOTIDE SEQUENCE [LARGE SCALE GENOMIC DNA]</scope>
    <source>
        <strain evidence="3 4">TC 32-1</strain>
    </source>
</reference>